<evidence type="ECO:0000313" key="3">
    <source>
        <dbReference type="Proteomes" id="UP001589814"/>
    </source>
</evidence>
<comment type="caution">
    <text evidence="2">The sequence shown here is derived from an EMBL/GenBank/DDBJ whole genome shotgun (WGS) entry which is preliminary data.</text>
</comment>
<dbReference type="Pfam" id="PF01425">
    <property type="entry name" value="Amidase"/>
    <property type="match status" value="1"/>
</dbReference>
<dbReference type="Gene3D" id="3.90.1300.10">
    <property type="entry name" value="Amidase signature (AS) domain"/>
    <property type="match status" value="1"/>
</dbReference>
<keyword evidence="2" id="KW-0378">Hydrolase</keyword>
<name>A0ABV6G487_9GAMM</name>
<accession>A0ABV6G487</accession>
<dbReference type="InterPro" id="IPR036928">
    <property type="entry name" value="AS_sf"/>
</dbReference>
<dbReference type="GO" id="GO:0004040">
    <property type="term" value="F:amidase activity"/>
    <property type="evidence" value="ECO:0007669"/>
    <property type="project" value="UniProtKB-EC"/>
</dbReference>
<dbReference type="PANTHER" id="PTHR46310:SF7">
    <property type="entry name" value="AMIDASE 1"/>
    <property type="match status" value="1"/>
</dbReference>
<dbReference type="SUPFAM" id="SSF75304">
    <property type="entry name" value="Amidase signature (AS) enzymes"/>
    <property type="match status" value="1"/>
</dbReference>
<dbReference type="NCBIfam" id="NF006169">
    <property type="entry name" value="PRK08310.1"/>
    <property type="match status" value="1"/>
</dbReference>
<reference evidence="2 3" key="1">
    <citation type="submission" date="2024-09" db="EMBL/GenBank/DDBJ databases">
        <authorList>
            <person name="Sun Q."/>
            <person name="Mori K."/>
        </authorList>
    </citation>
    <scope>NUCLEOTIDE SEQUENCE [LARGE SCALE GENOMIC DNA]</scope>
    <source>
        <strain evidence="2 3">CCM 7415</strain>
    </source>
</reference>
<dbReference type="EC" id="3.5.1.4" evidence="2"/>
<dbReference type="RefSeq" id="WP_019950343.1">
    <property type="nucleotide sequence ID" value="NZ_JBHLVX010000042.1"/>
</dbReference>
<sequence length="384" mass="41045">MTARDRAIWVNEEAADTAAHEHRDGPLAGLRLAVKDLFDIEGMVTGAGNPDWRADQRPAGRTAPVVERLLSAGAELAGKTQTDELAYSLNGANVHYGTPVNPAQPDRLPGGSSSGSAIAVAIDQADIGLGTDTGGSIRVPASYNGLYGLRPSHGVISLEGCVPLAPSFDTAGWMCRDAGTLYEVGQQLLPAGSEEAATAVVSLMPVGLEAGQQRVLEQALADSGFEPARHEPLDRELLERASRAFRTLQGRDIWRTHGDWITKRQPRFADDIAARFRWCAGLDADEERSAMREREALIEYLERVAAGGEYPLVLPTTPGAAPGRNTPAEALAGYRETLMGLTALAGLWQAPQLSMPLMRDEALPWGMSLLAAPGQDRRLLLSAL</sequence>
<dbReference type="Proteomes" id="UP001589814">
    <property type="component" value="Unassembled WGS sequence"/>
</dbReference>
<dbReference type="InterPro" id="IPR023631">
    <property type="entry name" value="Amidase_dom"/>
</dbReference>
<dbReference type="PANTHER" id="PTHR46310">
    <property type="entry name" value="AMIDASE 1"/>
    <property type="match status" value="1"/>
</dbReference>
<proteinExistence type="predicted"/>
<dbReference type="EMBL" id="JBHLVX010000042">
    <property type="protein sequence ID" value="MFC0268473.1"/>
    <property type="molecule type" value="Genomic_DNA"/>
</dbReference>
<organism evidence="2 3">
    <name type="scientific">Kushneria aurantia</name>
    <dbReference type="NCBI Taxonomy" id="504092"/>
    <lineage>
        <taxon>Bacteria</taxon>
        <taxon>Pseudomonadati</taxon>
        <taxon>Pseudomonadota</taxon>
        <taxon>Gammaproteobacteria</taxon>
        <taxon>Oceanospirillales</taxon>
        <taxon>Halomonadaceae</taxon>
        <taxon>Kushneria</taxon>
    </lineage>
</organism>
<gene>
    <name evidence="2" type="ORF">ACFFHW_10850</name>
</gene>
<feature type="domain" description="Amidase" evidence="1">
    <location>
        <begin position="5"/>
        <end position="181"/>
    </location>
</feature>
<evidence type="ECO:0000313" key="2">
    <source>
        <dbReference type="EMBL" id="MFC0268473.1"/>
    </source>
</evidence>
<protein>
    <submittedName>
        <fullName evidence="2">Amidase</fullName>
        <ecNumber evidence="2">3.5.1.4</ecNumber>
    </submittedName>
</protein>
<keyword evidence="3" id="KW-1185">Reference proteome</keyword>
<evidence type="ECO:0000259" key="1">
    <source>
        <dbReference type="Pfam" id="PF01425"/>
    </source>
</evidence>